<name>X1NHS1_9ZZZZ</name>
<gene>
    <name evidence="1" type="ORF">S06H3_44928</name>
</gene>
<dbReference type="EMBL" id="BARV01027994">
    <property type="protein sequence ID" value="GAI43557.1"/>
    <property type="molecule type" value="Genomic_DNA"/>
</dbReference>
<sequence>LTLTDAGGGEVTPFIGRITGFIPHWVMCYPFGYQKDLADWYETMNIGSLRLRLHDAAAPQVFASCRVILQQLRRY</sequence>
<protein>
    <submittedName>
        <fullName evidence="1">Uncharacterized protein</fullName>
    </submittedName>
</protein>
<comment type="caution">
    <text evidence="1">The sequence shown here is derived from an EMBL/GenBank/DDBJ whole genome shotgun (WGS) entry which is preliminary data.</text>
</comment>
<reference evidence="1" key="1">
    <citation type="journal article" date="2014" name="Front. Microbiol.">
        <title>High frequency of phylogenetically diverse reductive dehalogenase-homologous genes in deep subseafloor sedimentary metagenomes.</title>
        <authorList>
            <person name="Kawai M."/>
            <person name="Futagami T."/>
            <person name="Toyoda A."/>
            <person name="Takaki Y."/>
            <person name="Nishi S."/>
            <person name="Hori S."/>
            <person name="Arai W."/>
            <person name="Tsubouchi T."/>
            <person name="Morono Y."/>
            <person name="Uchiyama I."/>
            <person name="Ito T."/>
            <person name="Fujiyama A."/>
            <person name="Inagaki F."/>
            <person name="Takami H."/>
        </authorList>
    </citation>
    <scope>NUCLEOTIDE SEQUENCE</scope>
    <source>
        <strain evidence="1">Expedition CK06-06</strain>
    </source>
</reference>
<feature type="non-terminal residue" evidence="1">
    <location>
        <position position="1"/>
    </location>
</feature>
<accession>X1NHS1</accession>
<proteinExistence type="predicted"/>
<organism evidence="1">
    <name type="scientific">marine sediment metagenome</name>
    <dbReference type="NCBI Taxonomy" id="412755"/>
    <lineage>
        <taxon>unclassified sequences</taxon>
        <taxon>metagenomes</taxon>
        <taxon>ecological metagenomes</taxon>
    </lineage>
</organism>
<dbReference type="AlphaFoldDB" id="X1NHS1"/>
<evidence type="ECO:0000313" key="1">
    <source>
        <dbReference type="EMBL" id="GAI43557.1"/>
    </source>
</evidence>